<dbReference type="EMBL" id="KK107474">
    <property type="protein sequence ID" value="EZA50185.1"/>
    <property type="molecule type" value="Genomic_DNA"/>
</dbReference>
<feature type="compositionally biased region" description="Basic and acidic residues" evidence="1">
    <location>
        <begin position="1"/>
        <end position="12"/>
    </location>
</feature>
<evidence type="ECO:0000256" key="2">
    <source>
        <dbReference type="SAM" id="Phobius"/>
    </source>
</evidence>
<dbReference type="GO" id="GO:0005737">
    <property type="term" value="C:cytoplasm"/>
    <property type="evidence" value="ECO:0007669"/>
    <property type="project" value="InterPro"/>
</dbReference>
<feature type="region of interest" description="Disordered" evidence="1">
    <location>
        <begin position="1"/>
        <end position="36"/>
    </location>
</feature>
<feature type="transmembrane region" description="Helical" evidence="2">
    <location>
        <begin position="56"/>
        <end position="78"/>
    </location>
</feature>
<name>A0A026W271_OOCBI</name>
<dbReference type="GO" id="GO:0005634">
    <property type="term" value="C:nucleus"/>
    <property type="evidence" value="ECO:0007669"/>
    <property type="project" value="InterPro"/>
</dbReference>
<dbReference type="PANTHER" id="PTHR13589">
    <property type="entry name" value="CREB-REGULATED TRANSCRIPTION COACTIVATOR"/>
    <property type="match status" value="1"/>
</dbReference>
<gene>
    <name evidence="3" type="ORF">X777_11248</name>
</gene>
<sequence length="85" mass="9757">MRSRPMEKRHDTSPYSGVPYLSPPPPDTWRRTNSDSALHQSANEACQSTSAIPHRWLVVTGKVLLGTICDIIFFYRFIYDIFLIS</sequence>
<dbReference type="InterPro" id="IPR024786">
    <property type="entry name" value="TORC"/>
</dbReference>
<keyword evidence="2" id="KW-0472">Membrane</keyword>
<accession>A0A026W271</accession>
<organism evidence="3 4">
    <name type="scientific">Ooceraea biroi</name>
    <name type="common">Clonal raider ant</name>
    <name type="synonym">Cerapachys biroi</name>
    <dbReference type="NCBI Taxonomy" id="2015173"/>
    <lineage>
        <taxon>Eukaryota</taxon>
        <taxon>Metazoa</taxon>
        <taxon>Ecdysozoa</taxon>
        <taxon>Arthropoda</taxon>
        <taxon>Hexapoda</taxon>
        <taxon>Insecta</taxon>
        <taxon>Pterygota</taxon>
        <taxon>Neoptera</taxon>
        <taxon>Endopterygota</taxon>
        <taxon>Hymenoptera</taxon>
        <taxon>Apocrita</taxon>
        <taxon>Aculeata</taxon>
        <taxon>Formicoidea</taxon>
        <taxon>Formicidae</taxon>
        <taxon>Dorylinae</taxon>
        <taxon>Ooceraea</taxon>
    </lineage>
</organism>
<dbReference type="Proteomes" id="UP000053097">
    <property type="component" value="Unassembled WGS sequence"/>
</dbReference>
<proteinExistence type="predicted"/>
<keyword evidence="2" id="KW-0812">Transmembrane</keyword>
<evidence type="ECO:0000313" key="3">
    <source>
        <dbReference type="EMBL" id="EZA50185.1"/>
    </source>
</evidence>
<protein>
    <submittedName>
        <fullName evidence="3">CREB-regulated transcription coactivator</fullName>
    </submittedName>
</protein>
<dbReference type="OrthoDB" id="8947034at2759"/>
<dbReference type="AlphaFoldDB" id="A0A026W271"/>
<keyword evidence="4" id="KW-1185">Reference proteome</keyword>
<dbReference type="GO" id="GO:0008140">
    <property type="term" value="F:cAMP response element binding protein binding"/>
    <property type="evidence" value="ECO:0007669"/>
    <property type="project" value="TreeGrafter"/>
</dbReference>
<evidence type="ECO:0000256" key="1">
    <source>
        <dbReference type="SAM" id="MobiDB-lite"/>
    </source>
</evidence>
<dbReference type="STRING" id="2015173.A0A026W271"/>
<reference evidence="3 4" key="1">
    <citation type="journal article" date="2014" name="Curr. Biol.">
        <title>The genome of the clonal raider ant Cerapachys biroi.</title>
        <authorList>
            <person name="Oxley P.R."/>
            <person name="Ji L."/>
            <person name="Fetter-Pruneda I."/>
            <person name="McKenzie S.K."/>
            <person name="Li C."/>
            <person name="Hu H."/>
            <person name="Zhang G."/>
            <person name="Kronauer D.J."/>
        </authorList>
    </citation>
    <scope>NUCLEOTIDE SEQUENCE [LARGE SCALE GENOMIC DNA]</scope>
</reference>
<evidence type="ECO:0000313" key="4">
    <source>
        <dbReference type="Proteomes" id="UP000053097"/>
    </source>
</evidence>
<keyword evidence="2" id="KW-1133">Transmembrane helix</keyword>
<dbReference type="GO" id="GO:0045944">
    <property type="term" value="P:positive regulation of transcription by RNA polymerase II"/>
    <property type="evidence" value="ECO:0007669"/>
    <property type="project" value="TreeGrafter"/>
</dbReference>
<dbReference type="PANTHER" id="PTHR13589:SF15">
    <property type="entry name" value="CREB-REGULATED TRANSCRIPTION COACTIVATOR, ISOFORM B"/>
    <property type="match status" value="1"/>
</dbReference>